<dbReference type="EMBL" id="UXSR01005769">
    <property type="protein sequence ID" value="VDD83578.1"/>
    <property type="molecule type" value="Genomic_DNA"/>
</dbReference>
<dbReference type="Gene3D" id="1.10.565.10">
    <property type="entry name" value="Retinoid X Receptor"/>
    <property type="match status" value="1"/>
</dbReference>
<keyword evidence="3" id="KW-0675">Receptor</keyword>
<sequence>MTDFEGVILLLAVQHERGPRNSTLRRQVALMLQDQIAHQHRSDIPPTSAPASPNFDKPPPNQTHPFTPSPHFTPTYLNAPLHMLDWCNQRPCNPPHPGSLSFTPLVPAAPLDFSSSWESMLKCDFPFALSTSPSHRDLESSGTTSISGHDTHPPTTTPQLSKAQAFGIDHLLNDTPPAKAKDKVEAMGSTSALVPLTPEELATFINGVLLSTMTWISTARPDRQVLRQVTQPLSAPSNMQMSSGELASLMCRTWPRVFLVEAIEAFIGGVEGSKFVKFLGVIYAMEASANQGEWDLVNALFDLRCFFAESWNSCLSSAEATERIGTIVRNITDLRPSPEEFSLLKTLSLFRTGESPATTRGHDHLQRLCNLIHHNLSAHIRTNSFANRERTKALLQCSAAIESVPEVASFLLQGVFQRIFNCSRENLSRMIERMTLAAIEAVNQAALQQS</sequence>
<dbReference type="SUPFAM" id="SSF48508">
    <property type="entry name" value="Nuclear receptor ligand-binding domain"/>
    <property type="match status" value="1"/>
</dbReference>
<evidence type="ECO:0000313" key="5">
    <source>
        <dbReference type="EMBL" id="VDD83578.1"/>
    </source>
</evidence>
<feature type="compositionally biased region" description="Low complexity" evidence="4">
    <location>
        <begin position="63"/>
        <end position="72"/>
    </location>
</feature>
<keyword evidence="2" id="KW-0804">Transcription</keyword>
<evidence type="ECO:0000313" key="6">
    <source>
        <dbReference type="Proteomes" id="UP000267029"/>
    </source>
</evidence>
<organism evidence="5 6">
    <name type="scientific">Mesocestoides corti</name>
    <name type="common">Flatworm</name>
    <dbReference type="NCBI Taxonomy" id="53468"/>
    <lineage>
        <taxon>Eukaryota</taxon>
        <taxon>Metazoa</taxon>
        <taxon>Spiralia</taxon>
        <taxon>Lophotrochozoa</taxon>
        <taxon>Platyhelminthes</taxon>
        <taxon>Cestoda</taxon>
        <taxon>Eucestoda</taxon>
        <taxon>Cyclophyllidea</taxon>
        <taxon>Mesocestoididae</taxon>
        <taxon>Mesocestoides</taxon>
    </lineage>
</organism>
<gene>
    <name evidence="5" type="ORF">MCOS_LOCUS9581</name>
</gene>
<protein>
    <submittedName>
        <fullName evidence="5">Uncharacterized protein</fullName>
    </submittedName>
</protein>
<name>A0A0R3UP24_MESCO</name>
<dbReference type="STRING" id="53468.A0A0R3UP24"/>
<reference evidence="5 6" key="1">
    <citation type="submission" date="2018-10" db="EMBL/GenBank/DDBJ databases">
        <authorList>
            <consortium name="Pathogen Informatics"/>
        </authorList>
    </citation>
    <scope>NUCLEOTIDE SEQUENCE [LARGE SCALE GENOMIC DNA]</scope>
</reference>
<keyword evidence="6" id="KW-1185">Reference proteome</keyword>
<dbReference type="OrthoDB" id="5771769at2759"/>
<proteinExistence type="predicted"/>
<feature type="region of interest" description="Disordered" evidence="4">
    <location>
        <begin position="37"/>
        <end position="72"/>
    </location>
</feature>
<accession>A0A0R3UP24</accession>
<evidence type="ECO:0000256" key="4">
    <source>
        <dbReference type="SAM" id="MobiDB-lite"/>
    </source>
</evidence>
<dbReference type="AlphaFoldDB" id="A0A0R3UP24"/>
<evidence type="ECO:0000256" key="3">
    <source>
        <dbReference type="ARBA" id="ARBA00023170"/>
    </source>
</evidence>
<evidence type="ECO:0000256" key="1">
    <source>
        <dbReference type="ARBA" id="ARBA00023015"/>
    </source>
</evidence>
<feature type="region of interest" description="Disordered" evidence="4">
    <location>
        <begin position="132"/>
        <end position="160"/>
    </location>
</feature>
<dbReference type="InterPro" id="IPR035500">
    <property type="entry name" value="NHR-like_dom_sf"/>
</dbReference>
<feature type="compositionally biased region" description="Polar residues" evidence="4">
    <location>
        <begin position="140"/>
        <end position="160"/>
    </location>
</feature>
<keyword evidence="1" id="KW-0805">Transcription regulation</keyword>
<dbReference type="Proteomes" id="UP000267029">
    <property type="component" value="Unassembled WGS sequence"/>
</dbReference>
<evidence type="ECO:0000256" key="2">
    <source>
        <dbReference type="ARBA" id="ARBA00023163"/>
    </source>
</evidence>